<dbReference type="Proteomes" id="UP000249005">
    <property type="component" value="Chromosome 1"/>
</dbReference>
<evidence type="ECO:0000256" key="1">
    <source>
        <dbReference type="SAM" id="SignalP"/>
    </source>
</evidence>
<dbReference type="EMBL" id="LS483470">
    <property type="protein sequence ID" value="SQI42748.1"/>
    <property type="molecule type" value="Genomic_DNA"/>
</dbReference>
<feature type="chain" id="PRO_5016117067" evidence="1">
    <location>
        <begin position="26"/>
        <end position="127"/>
    </location>
</feature>
<accession>A0A2X4V3J9</accession>
<organism evidence="2 3">
    <name type="scientific">Leminorella richardii</name>
    <dbReference type="NCBI Taxonomy" id="158841"/>
    <lineage>
        <taxon>Bacteria</taxon>
        <taxon>Pseudomonadati</taxon>
        <taxon>Pseudomonadota</taxon>
        <taxon>Gammaproteobacteria</taxon>
        <taxon>Enterobacterales</taxon>
        <taxon>Budviciaceae</taxon>
        <taxon>Leminorella</taxon>
    </lineage>
</organism>
<feature type="signal peptide" evidence="1">
    <location>
        <begin position="1"/>
        <end position="25"/>
    </location>
</feature>
<dbReference type="KEGG" id="lri:NCTC12151_02701"/>
<dbReference type="RefSeq" id="WP_111741105.1">
    <property type="nucleotide sequence ID" value="NZ_LR698987.1"/>
</dbReference>
<sequence length="127" mass="14097">MKKWVTNALITSALLAMQTGSMSYADMIAVYKDVDKDNMMTYIILTDEPATRYGCAIGPHVRYAKISVGTTPFSMAEFQNGCWVSDRRGTISLLALPRGEMEGAAGTISTSLFEKTRLFVTWDYGFE</sequence>
<dbReference type="AlphaFoldDB" id="A0A2X4V3J9"/>
<gene>
    <name evidence="2" type="ORF">NCTC12151_02701</name>
</gene>
<reference evidence="2 3" key="1">
    <citation type="submission" date="2018-06" db="EMBL/GenBank/DDBJ databases">
        <authorList>
            <consortium name="Pathogen Informatics"/>
            <person name="Doyle S."/>
        </authorList>
    </citation>
    <scope>NUCLEOTIDE SEQUENCE [LARGE SCALE GENOMIC DNA]</scope>
    <source>
        <strain evidence="2 3">NCTC12151</strain>
    </source>
</reference>
<keyword evidence="3" id="KW-1185">Reference proteome</keyword>
<evidence type="ECO:0000313" key="3">
    <source>
        <dbReference type="Proteomes" id="UP000249005"/>
    </source>
</evidence>
<protein>
    <submittedName>
        <fullName evidence="2">Uncharacterized protein</fullName>
    </submittedName>
</protein>
<name>A0A2X4V3J9_9GAMM</name>
<evidence type="ECO:0000313" key="2">
    <source>
        <dbReference type="EMBL" id="SQI42748.1"/>
    </source>
</evidence>
<keyword evidence="1" id="KW-0732">Signal</keyword>
<proteinExistence type="predicted"/>